<dbReference type="Proteomes" id="UP000077266">
    <property type="component" value="Unassembled WGS sequence"/>
</dbReference>
<sequence length="131" mass="14540">MHAARRSSSATIVALFSFASWISFAINPFTDSFRISSLARCRARVTVTGDGRSRDSDERTSRSRRELGVRHFRDESSGRRDATKVEVEGKGLGDPPLFLFRPITPPPLDTRHPAAVRGMRETVGAHPTRSC</sequence>
<dbReference type="EMBL" id="KV426095">
    <property type="protein sequence ID" value="KZV88633.1"/>
    <property type="molecule type" value="Genomic_DNA"/>
</dbReference>
<proteinExistence type="predicted"/>
<name>A0A165F9J7_EXIGL</name>
<evidence type="ECO:0000256" key="1">
    <source>
        <dbReference type="SAM" id="MobiDB-lite"/>
    </source>
</evidence>
<dbReference type="InParanoid" id="A0A165F9J7"/>
<dbReference type="AlphaFoldDB" id="A0A165F9J7"/>
<gene>
    <name evidence="2" type="ORF">EXIGLDRAFT_172923</name>
</gene>
<evidence type="ECO:0000313" key="3">
    <source>
        <dbReference type="Proteomes" id="UP000077266"/>
    </source>
</evidence>
<evidence type="ECO:0000313" key="2">
    <source>
        <dbReference type="EMBL" id="KZV88633.1"/>
    </source>
</evidence>
<feature type="region of interest" description="Disordered" evidence="1">
    <location>
        <begin position="46"/>
        <end position="90"/>
    </location>
</feature>
<feature type="compositionally biased region" description="Basic and acidic residues" evidence="1">
    <location>
        <begin position="51"/>
        <end position="90"/>
    </location>
</feature>
<organism evidence="2 3">
    <name type="scientific">Exidia glandulosa HHB12029</name>
    <dbReference type="NCBI Taxonomy" id="1314781"/>
    <lineage>
        <taxon>Eukaryota</taxon>
        <taxon>Fungi</taxon>
        <taxon>Dikarya</taxon>
        <taxon>Basidiomycota</taxon>
        <taxon>Agaricomycotina</taxon>
        <taxon>Agaricomycetes</taxon>
        <taxon>Auriculariales</taxon>
        <taxon>Exidiaceae</taxon>
        <taxon>Exidia</taxon>
    </lineage>
</organism>
<keyword evidence="3" id="KW-1185">Reference proteome</keyword>
<reference evidence="2 3" key="1">
    <citation type="journal article" date="2016" name="Mol. Biol. Evol.">
        <title>Comparative Genomics of Early-Diverging Mushroom-Forming Fungi Provides Insights into the Origins of Lignocellulose Decay Capabilities.</title>
        <authorList>
            <person name="Nagy L.G."/>
            <person name="Riley R."/>
            <person name="Tritt A."/>
            <person name="Adam C."/>
            <person name="Daum C."/>
            <person name="Floudas D."/>
            <person name="Sun H."/>
            <person name="Yadav J.S."/>
            <person name="Pangilinan J."/>
            <person name="Larsson K.H."/>
            <person name="Matsuura K."/>
            <person name="Barry K."/>
            <person name="Labutti K."/>
            <person name="Kuo R."/>
            <person name="Ohm R.A."/>
            <person name="Bhattacharya S.S."/>
            <person name="Shirouzu T."/>
            <person name="Yoshinaga Y."/>
            <person name="Martin F.M."/>
            <person name="Grigoriev I.V."/>
            <person name="Hibbett D.S."/>
        </authorList>
    </citation>
    <scope>NUCLEOTIDE SEQUENCE [LARGE SCALE GENOMIC DNA]</scope>
    <source>
        <strain evidence="2 3">HHB12029</strain>
    </source>
</reference>
<accession>A0A165F9J7</accession>
<protein>
    <submittedName>
        <fullName evidence="2">Uncharacterized protein</fullName>
    </submittedName>
</protein>